<dbReference type="EMBL" id="JACWMW010000001">
    <property type="protein sequence ID" value="MBD1383646.1"/>
    <property type="molecule type" value="Genomic_DNA"/>
</dbReference>
<dbReference type="Pfam" id="PF09567">
    <property type="entry name" value="RE_MamI"/>
    <property type="match status" value="1"/>
</dbReference>
<reference evidence="1 2" key="1">
    <citation type="submission" date="2020-09" db="EMBL/GenBank/DDBJ databases">
        <title>Novel species of Mucilaginibacter isolated from a glacier on the Tibetan Plateau.</title>
        <authorList>
            <person name="Liu Q."/>
            <person name="Xin Y.-H."/>
        </authorList>
    </citation>
    <scope>NUCLEOTIDE SEQUENCE [LARGE SCALE GENOMIC DNA]</scope>
    <source>
        <strain evidence="1 2">CGMCC 1.13878</strain>
    </source>
</reference>
<proteinExistence type="predicted"/>
<dbReference type="RefSeq" id="WP_191173576.1">
    <property type="nucleotide sequence ID" value="NZ_JACWMW010000001.1"/>
</dbReference>
<dbReference type="GO" id="GO:0004519">
    <property type="term" value="F:endonuclease activity"/>
    <property type="evidence" value="ECO:0007669"/>
    <property type="project" value="UniProtKB-KW"/>
</dbReference>
<keyword evidence="1" id="KW-0540">Nuclease</keyword>
<gene>
    <name evidence="1" type="ORF">IDJ75_00020</name>
</gene>
<name>A0ABR7WZ65_9SPHI</name>
<evidence type="ECO:0000313" key="1">
    <source>
        <dbReference type="EMBL" id="MBD1383646.1"/>
    </source>
</evidence>
<dbReference type="InterPro" id="IPR019067">
    <property type="entry name" value="Restrct_endonuc_II_MamI"/>
</dbReference>
<protein>
    <submittedName>
        <fullName evidence="1">MamI family restriction endonuclease</fullName>
    </submittedName>
</protein>
<comment type="caution">
    <text evidence="1">The sequence shown here is derived from an EMBL/GenBank/DDBJ whole genome shotgun (WGS) entry which is preliminary data.</text>
</comment>
<sequence>MVPNKKLITIDDNKNKILKLLQDLVLQPRLKALEWSKVTKQTPNMKIGYPGQHLASLITGVEGARTGARGDDLRDGTEVKSCSRVDQLDTCKYCGAKVLRIETNCPQCDSTNIKRMDDSKWLFGIRSETELSLLTETIDRVFLTLADYPNFRSNDFDKVRFQAFEIWNNNDRHKHFKTLMTNYYNKIFLEHIKRNPNKTPAPKNFWPYSYQFYLCNPVKVFNCVVTNANSNPEIVIDHYIEPATDRATIQAESMPSSLLLPTELTKLIEEAPKEIIEPQITNGYTYNDVQNIIRQLRLDKERLLQSIPFINEETRNYLKLRDTDIVAEANAIYSRRRETL</sequence>
<organism evidence="1 2">
    <name type="scientific">Mucilaginibacter rigui</name>
    <dbReference type="NCBI Taxonomy" id="534635"/>
    <lineage>
        <taxon>Bacteria</taxon>
        <taxon>Pseudomonadati</taxon>
        <taxon>Bacteroidota</taxon>
        <taxon>Sphingobacteriia</taxon>
        <taxon>Sphingobacteriales</taxon>
        <taxon>Sphingobacteriaceae</taxon>
        <taxon>Mucilaginibacter</taxon>
    </lineage>
</organism>
<keyword evidence="2" id="KW-1185">Reference proteome</keyword>
<dbReference type="Proteomes" id="UP000618754">
    <property type="component" value="Unassembled WGS sequence"/>
</dbReference>
<keyword evidence="1" id="KW-0255">Endonuclease</keyword>
<accession>A0ABR7WZ65</accession>
<keyword evidence="1" id="KW-0378">Hydrolase</keyword>
<evidence type="ECO:0000313" key="2">
    <source>
        <dbReference type="Proteomes" id="UP000618754"/>
    </source>
</evidence>